<protein>
    <submittedName>
        <fullName evidence="2">NrdH-redoxin</fullName>
    </submittedName>
</protein>
<feature type="domain" description="Glutaredoxin" evidence="1">
    <location>
        <begin position="17"/>
        <end position="75"/>
    </location>
</feature>
<evidence type="ECO:0000259" key="1">
    <source>
        <dbReference type="Pfam" id="PF00462"/>
    </source>
</evidence>
<gene>
    <name evidence="2" type="ORF">GCM10025883_09410</name>
</gene>
<sequence>MNASPHAHPRTPRAGTVTLYTTSWCPYCSLLVSDLTDAGIEFETIDVENAPDAAAASAAVEKINGGNRVVPTVVFPDGTTATNPGVADVRLRLSAS</sequence>
<evidence type="ECO:0000313" key="3">
    <source>
        <dbReference type="Proteomes" id="UP001157126"/>
    </source>
</evidence>
<reference evidence="3" key="1">
    <citation type="journal article" date="2019" name="Int. J. Syst. Evol. Microbiol.">
        <title>The Global Catalogue of Microorganisms (GCM) 10K type strain sequencing project: providing services to taxonomists for standard genome sequencing and annotation.</title>
        <authorList>
            <consortium name="The Broad Institute Genomics Platform"/>
            <consortium name="The Broad Institute Genome Sequencing Center for Infectious Disease"/>
            <person name="Wu L."/>
            <person name="Ma J."/>
        </authorList>
    </citation>
    <scope>NUCLEOTIDE SEQUENCE [LARGE SCALE GENOMIC DNA]</scope>
    <source>
        <strain evidence="3">NBRC 113072</strain>
    </source>
</reference>
<keyword evidence="3" id="KW-1185">Reference proteome</keyword>
<dbReference type="CDD" id="cd02976">
    <property type="entry name" value="NrdH"/>
    <property type="match status" value="1"/>
</dbReference>
<dbReference type="RefSeq" id="WP_284302922.1">
    <property type="nucleotide sequence ID" value="NZ_BSUO01000001.1"/>
</dbReference>
<proteinExistence type="predicted"/>
<dbReference type="PROSITE" id="PS51354">
    <property type="entry name" value="GLUTAREDOXIN_2"/>
    <property type="match status" value="1"/>
</dbReference>
<accession>A0ABQ6IP77</accession>
<name>A0ABQ6IP77_9MICO</name>
<evidence type="ECO:0000313" key="2">
    <source>
        <dbReference type="EMBL" id="GMA38896.1"/>
    </source>
</evidence>
<dbReference type="EMBL" id="BSUO01000001">
    <property type="protein sequence ID" value="GMA38896.1"/>
    <property type="molecule type" value="Genomic_DNA"/>
</dbReference>
<dbReference type="Gene3D" id="3.40.30.10">
    <property type="entry name" value="Glutaredoxin"/>
    <property type="match status" value="1"/>
</dbReference>
<dbReference type="Pfam" id="PF00462">
    <property type="entry name" value="Glutaredoxin"/>
    <property type="match status" value="1"/>
</dbReference>
<dbReference type="InterPro" id="IPR036249">
    <property type="entry name" value="Thioredoxin-like_sf"/>
</dbReference>
<comment type="caution">
    <text evidence="2">The sequence shown here is derived from an EMBL/GenBank/DDBJ whole genome shotgun (WGS) entry which is preliminary data.</text>
</comment>
<dbReference type="Proteomes" id="UP001157126">
    <property type="component" value="Unassembled WGS sequence"/>
</dbReference>
<organism evidence="2 3">
    <name type="scientific">Mobilicoccus caccae</name>
    <dbReference type="NCBI Taxonomy" id="1859295"/>
    <lineage>
        <taxon>Bacteria</taxon>
        <taxon>Bacillati</taxon>
        <taxon>Actinomycetota</taxon>
        <taxon>Actinomycetes</taxon>
        <taxon>Micrococcales</taxon>
        <taxon>Dermatophilaceae</taxon>
        <taxon>Mobilicoccus</taxon>
    </lineage>
</organism>
<dbReference type="InterPro" id="IPR002109">
    <property type="entry name" value="Glutaredoxin"/>
</dbReference>
<dbReference type="SUPFAM" id="SSF52833">
    <property type="entry name" value="Thioredoxin-like"/>
    <property type="match status" value="1"/>
</dbReference>